<gene>
    <name evidence="2" type="ordered locus">MTR_6g009350</name>
    <name evidence="3" type="ORF">MtrunA17_Chr6g0452211</name>
</gene>
<dbReference type="InterPro" id="IPR017451">
    <property type="entry name" value="F-box-assoc_interact_dom"/>
</dbReference>
<evidence type="ECO:0000313" key="4">
    <source>
        <dbReference type="EnsemblPlants" id="AES74639"/>
    </source>
</evidence>
<evidence type="ECO:0000313" key="2">
    <source>
        <dbReference type="EMBL" id="AES74639.1"/>
    </source>
</evidence>
<dbReference type="Proteomes" id="UP000265566">
    <property type="component" value="Chromosome 6"/>
</dbReference>
<dbReference type="Proteomes" id="UP000002051">
    <property type="component" value="Chromosome 6"/>
</dbReference>
<protein>
    <submittedName>
        <fullName evidence="2">F-box protein interaction domain protein</fullName>
    </submittedName>
    <submittedName>
        <fullName evidence="3">Putative F-box associated interaction domain-containing protein</fullName>
    </submittedName>
</protein>
<keyword evidence="5" id="KW-1185">Reference proteome</keyword>
<accession>G7KK00</accession>
<evidence type="ECO:0000259" key="1">
    <source>
        <dbReference type="Pfam" id="PF07734"/>
    </source>
</evidence>
<organism evidence="2 5">
    <name type="scientific">Medicago truncatula</name>
    <name type="common">Barrel medic</name>
    <name type="synonym">Medicago tribuloides</name>
    <dbReference type="NCBI Taxonomy" id="3880"/>
    <lineage>
        <taxon>Eukaryota</taxon>
        <taxon>Viridiplantae</taxon>
        <taxon>Streptophyta</taxon>
        <taxon>Embryophyta</taxon>
        <taxon>Tracheophyta</taxon>
        <taxon>Spermatophyta</taxon>
        <taxon>Magnoliopsida</taxon>
        <taxon>eudicotyledons</taxon>
        <taxon>Gunneridae</taxon>
        <taxon>Pentapetalae</taxon>
        <taxon>rosids</taxon>
        <taxon>fabids</taxon>
        <taxon>Fabales</taxon>
        <taxon>Fabaceae</taxon>
        <taxon>Papilionoideae</taxon>
        <taxon>50 kb inversion clade</taxon>
        <taxon>NPAAA clade</taxon>
        <taxon>Hologalegina</taxon>
        <taxon>IRL clade</taxon>
        <taxon>Trifolieae</taxon>
        <taxon>Medicago</taxon>
    </lineage>
</organism>
<reference evidence="6" key="4">
    <citation type="journal article" date="2018" name="Nat. Plants">
        <title>Whole-genome landscape of Medicago truncatula symbiotic genes.</title>
        <authorList>
            <person name="Pecrix Y."/>
            <person name="Staton S.E."/>
            <person name="Sallet E."/>
            <person name="Lelandais-Briere C."/>
            <person name="Moreau S."/>
            <person name="Carrere S."/>
            <person name="Blein T."/>
            <person name="Jardinaud M.F."/>
            <person name="Latrasse D."/>
            <person name="Zouine M."/>
            <person name="Zahm M."/>
            <person name="Kreplak J."/>
            <person name="Mayjonade B."/>
            <person name="Satge C."/>
            <person name="Perez M."/>
            <person name="Cauet S."/>
            <person name="Marande W."/>
            <person name="Chantry-Darmon C."/>
            <person name="Lopez-Roques C."/>
            <person name="Bouchez O."/>
            <person name="Berard A."/>
            <person name="Debelle F."/>
            <person name="Munos S."/>
            <person name="Bendahmane A."/>
            <person name="Berges H."/>
            <person name="Niebel A."/>
            <person name="Buitink J."/>
            <person name="Frugier F."/>
            <person name="Benhamed M."/>
            <person name="Crespi M."/>
            <person name="Gouzy J."/>
            <person name="Gamas P."/>
        </authorList>
    </citation>
    <scope>NUCLEOTIDE SEQUENCE [LARGE SCALE GENOMIC DNA]</scope>
    <source>
        <strain evidence="6">cv. Jemalong A17</strain>
    </source>
</reference>
<reference evidence="4" key="3">
    <citation type="submission" date="2015-04" db="UniProtKB">
        <authorList>
            <consortium name="EnsemblPlants"/>
        </authorList>
    </citation>
    <scope>IDENTIFICATION</scope>
    <source>
        <strain evidence="4">cv. Jemalong A17</strain>
    </source>
</reference>
<dbReference type="PANTHER" id="PTHR31111:SF136">
    <property type="entry name" value="F-BOX ASSOCIATED DOMAIN-CONTAINING PROTEIN"/>
    <property type="match status" value="1"/>
</dbReference>
<feature type="domain" description="F-box associated beta-propeller type 1" evidence="1">
    <location>
        <begin position="7"/>
        <end position="189"/>
    </location>
</feature>
<dbReference type="HOGENOM" id="CLU_027176_5_1_1"/>
<sequence length="195" mass="22672">MQPLVYSNGFGYDHVRDDCKVIRRLSFFYIIDIDEQWEEDSYVDPRWEIYSLRSNSWRKLNIEIPCCNGENSPNEKVYVDGMCHWLSLTDESNCHSVEPHMVSFDLYNEVFLTTPLLSGVVELYDSLHLKLLNGSIAFIIQDQENTFHVRILGELGVNKSWTKIFIVDPSPCIEQLFGMGTKGGIFFKKHDHELV</sequence>
<dbReference type="EMBL" id="CM001222">
    <property type="protein sequence ID" value="AES74639.1"/>
    <property type="molecule type" value="Genomic_DNA"/>
</dbReference>
<reference evidence="2 4" key="2">
    <citation type="journal article" date="2014" name="BMC Genomics">
        <title>An improved genome release (version Mt4.0) for the model legume Medicago truncatula.</title>
        <authorList>
            <person name="Tang H."/>
            <person name="Krishnakumar V."/>
            <person name="Bidwell S."/>
            <person name="Rosen B."/>
            <person name="Chan A."/>
            <person name="Zhou S."/>
            <person name="Gentzbittel L."/>
            <person name="Childs K.L."/>
            <person name="Yandell M."/>
            <person name="Gundlach H."/>
            <person name="Mayer K.F."/>
            <person name="Schwartz D.C."/>
            <person name="Town C.D."/>
        </authorList>
    </citation>
    <scope>GENOME REANNOTATION</scope>
    <source>
        <strain evidence="4">cv. Jemalong A17</strain>
    </source>
</reference>
<evidence type="ECO:0000313" key="3">
    <source>
        <dbReference type="EMBL" id="RHN49956.1"/>
    </source>
</evidence>
<proteinExistence type="predicted"/>
<reference evidence="3" key="5">
    <citation type="journal article" date="2018" name="Nat. Plants">
        <title>Whole-genome landscape of Medicago truncatula symbiotic genes.</title>
        <authorList>
            <person name="Pecrix Y."/>
            <person name="Gamas P."/>
            <person name="Carrere S."/>
        </authorList>
    </citation>
    <scope>NUCLEOTIDE SEQUENCE</scope>
    <source>
        <tissue evidence="3">Leaves</tissue>
    </source>
</reference>
<evidence type="ECO:0000313" key="5">
    <source>
        <dbReference type="Proteomes" id="UP000002051"/>
    </source>
</evidence>
<dbReference type="AlphaFoldDB" id="G7KK00"/>
<dbReference type="EnsemblPlants" id="AES74639">
    <property type="protein sequence ID" value="AES74639"/>
    <property type="gene ID" value="MTR_6g009350"/>
</dbReference>
<name>G7KK00_MEDTR</name>
<dbReference type="Gramene" id="rna34194">
    <property type="protein sequence ID" value="RHN49956.1"/>
    <property type="gene ID" value="gene34194"/>
</dbReference>
<dbReference type="PaxDb" id="3880-AES74639"/>
<reference evidence="2 4" key="1">
    <citation type="journal article" date="2011" name="Nature">
        <title>The Medicago genome provides insight into the evolution of rhizobial symbioses.</title>
        <authorList>
            <person name="Young N.D."/>
            <person name="Debelle F."/>
            <person name="Oldroyd G.E."/>
            <person name="Geurts R."/>
            <person name="Cannon S.B."/>
            <person name="Udvardi M.K."/>
            <person name="Benedito V.A."/>
            <person name="Mayer K.F."/>
            <person name="Gouzy J."/>
            <person name="Schoof H."/>
            <person name="Van de Peer Y."/>
            <person name="Proost S."/>
            <person name="Cook D.R."/>
            <person name="Meyers B.C."/>
            <person name="Spannagl M."/>
            <person name="Cheung F."/>
            <person name="De Mita S."/>
            <person name="Krishnakumar V."/>
            <person name="Gundlach H."/>
            <person name="Zhou S."/>
            <person name="Mudge J."/>
            <person name="Bharti A.K."/>
            <person name="Murray J.D."/>
            <person name="Naoumkina M.A."/>
            <person name="Rosen B."/>
            <person name="Silverstein K.A."/>
            <person name="Tang H."/>
            <person name="Rombauts S."/>
            <person name="Zhao P.X."/>
            <person name="Zhou P."/>
            <person name="Barbe V."/>
            <person name="Bardou P."/>
            <person name="Bechner M."/>
            <person name="Bellec A."/>
            <person name="Berger A."/>
            <person name="Berges H."/>
            <person name="Bidwell S."/>
            <person name="Bisseling T."/>
            <person name="Choisne N."/>
            <person name="Couloux A."/>
            <person name="Denny R."/>
            <person name="Deshpande S."/>
            <person name="Dai X."/>
            <person name="Doyle J.J."/>
            <person name="Dudez A.M."/>
            <person name="Farmer A.D."/>
            <person name="Fouteau S."/>
            <person name="Franken C."/>
            <person name="Gibelin C."/>
            <person name="Gish J."/>
            <person name="Goldstein S."/>
            <person name="Gonzalez A.J."/>
            <person name="Green P.J."/>
            <person name="Hallab A."/>
            <person name="Hartog M."/>
            <person name="Hua A."/>
            <person name="Humphray S.J."/>
            <person name="Jeong D.H."/>
            <person name="Jing Y."/>
            <person name="Jocker A."/>
            <person name="Kenton S.M."/>
            <person name="Kim D.J."/>
            <person name="Klee K."/>
            <person name="Lai H."/>
            <person name="Lang C."/>
            <person name="Lin S."/>
            <person name="Macmil S.L."/>
            <person name="Magdelenat G."/>
            <person name="Matthews L."/>
            <person name="McCorrison J."/>
            <person name="Monaghan E.L."/>
            <person name="Mun J.H."/>
            <person name="Najar F.Z."/>
            <person name="Nicholson C."/>
            <person name="Noirot C."/>
            <person name="O'Bleness M."/>
            <person name="Paule C.R."/>
            <person name="Poulain J."/>
            <person name="Prion F."/>
            <person name="Qin B."/>
            <person name="Qu C."/>
            <person name="Retzel E.F."/>
            <person name="Riddle C."/>
            <person name="Sallet E."/>
            <person name="Samain S."/>
            <person name="Samson N."/>
            <person name="Sanders I."/>
            <person name="Saurat O."/>
            <person name="Scarpelli C."/>
            <person name="Schiex T."/>
            <person name="Segurens B."/>
            <person name="Severin A.J."/>
            <person name="Sherrier D.J."/>
            <person name="Shi R."/>
            <person name="Sims S."/>
            <person name="Singer S.R."/>
            <person name="Sinharoy S."/>
            <person name="Sterck L."/>
            <person name="Viollet A."/>
            <person name="Wang B.B."/>
            <person name="Wang K."/>
            <person name="Wang M."/>
            <person name="Wang X."/>
            <person name="Warfsmann J."/>
            <person name="Weissenbach J."/>
            <person name="White D.D."/>
            <person name="White J.D."/>
            <person name="Wiley G.B."/>
            <person name="Wincker P."/>
            <person name="Xing Y."/>
            <person name="Yang L."/>
            <person name="Yao Z."/>
            <person name="Ying F."/>
            <person name="Zhai J."/>
            <person name="Zhou L."/>
            <person name="Zuber A."/>
            <person name="Denarie J."/>
            <person name="Dixon R.A."/>
            <person name="May G.D."/>
            <person name="Schwartz D.C."/>
            <person name="Rogers J."/>
            <person name="Quetier F."/>
            <person name="Town C.D."/>
            <person name="Roe B.A."/>
        </authorList>
    </citation>
    <scope>NUCLEOTIDE SEQUENCE [LARGE SCALE GENOMIC DNA]</scope>
    <source>
        <strain evidence="2">A17</strain>
        <strain evidence="4">cv. Jemalong A17</strain>
    </source>
</reference>
<dbReference type="Pfam" id="PF07734">
    <property type="entry name" value="FBA_1"/>
    <property type="match status" value="1"/>
</dbReference>
<dbReference type="PANTHER" id="PTHR31111">
    <property type="entry name" value="BNAA05G37150D PROTEIN-RELATED"/>
    <property type="match status" value="1"/>
</dbReference>
<dbReference type="InterPro" id="IPR006527">
    <property type="entry name" value="F-box-assoc_dom_typ1"/>
</dbReference>
<dbReference type="EMBL" id="PSQE01000006">
    <property type="protein sequence ID" value="RHN49956.1"/>
    <property type="molecule type" value="Genomic_DNA"/>
</dbReference>
<evidence type="ECO:0000313" key="6">
    <source>
        <dbReference type="Proteomes" id="UP000265566"/>
    </source>
</evidence>
<dbReference type="NCBIfam" id="TIGR01640">
    <property type="entry name" value="F_box_assoc_1"/>
    <property type="match status" value="1"/>
</dbReference>